<dbReference type="SMART" id="SM00644">
    <property type="entry name" value="Ami_2"/>
    <property type="match status" value="1"/>
</dbReference>
<dbReference type="GO" id="GO:0009253">
    <property type="term" value="P:peptidoglycan catabolic process"/>
    <property type="evidence" value="ECO:0007669"/>
    <property type="project" value="InterPro"/>
</dbReference>
<evidence type="ECO:0000256" key="5">
    <source>
        <dbReference type="SAM" id="SignalP"/>
    </source>
</evidence>
<evidence type="ECO:0000256" key="4">
    <source>
        <dbReference type="ARBA" id="ARBA00023316"/>
    </source>
</evidence>
<dbReference type="InterPro" id="IPR051206">
    <property type="entry name" value="NAMLAA_amidase_2"/>
</dbReference>
<dbReference type="GO" id="GO:0009254">
    <property type="term" value="P:peptidoglycan turnover"/>
    <property type="evidence" value="ECO:0007669"/>
    <property type="project" value="TreeGrafter"/>
</dbReference>
<dbReference type="EMBL" id="CP060711">
    <property type="protein sequence ID" value="QNN47961.1"/>
    <property type="molecule type" value="Genomic_DNA"/>
</dbReference>
<keyword evidence="5" id="KW-0732">Signal</keyword>
<dbReference type="Pfam" id="PF01510">
    <property type="entry name" value="Amidase_2"/>
    <property type="match status" value="1"/>
</dbReference>
<keyword evidence="8" id="KW-1185">Reference proteome</keyword>
<dbReference type="GO" id="GO:0071555">
    <property type="term" value="P:cell wall organization"/>
    <property type="evidence" value="ECO:0007669"/>
    <property type="project" value="UniProtKB-KW"/>
</dbReference>
<dbReference type="InterPro" id="IPR002502">
    <property type="entry name" value="Amidase_domain"/>
</dbReference>
<dbReference type="Proteomes" id="UP000515977">
    <property type="component" value="Chromosome"/>
</dbReference>
<organism evidence="7 8">
    <name type="scientific">Thermomonas brevis</name>
    <dbReference type="NCBI Taxonomy" id="215691"/>
    <lineage>
        <taxon>Bacteria</taxon>
        <taxon>Pseudomonadati</taxon>
        <taxon>Pseudomonadota</taxon>
        <taxon>Gammaproteobacteria</taxon>
        <taxon>Lysobacterales</taxon>
        <taxon>Lysobacteraceae</taxon>
        <taxon>Thermomonas</taxon>
    </lineage>
</organism>
<dbReference type="GO" id="GO:0008745">
    <property type="term" value="F:N-acetylmuramoyl-L-alanine amidase activity"/>
    <property type="evidence" value="ECO:0007669"/>
    <property type="project" value="UniProtKB-EC"/>
</dbReference>
<dbReference type="GO" id="GO:0019867">
    <property type="term" value="C:outer membrane"/>
    <property type="evidence" value="ECO:0007669"/>
    <property type="project" value="TreeGrafter"/>
</dbReference>
<feature type="chain" id="PRO_5028950948" description="N-acetylmuramoyl-L-alanine amidase" evidence="5">
    <location>
        <begin position="22"/>
        <end position="257"/>
    </location>
</feature>
<protein>
    <recommendedName>
        <fullName evidence="2">N-acetylmuramoyl-L-alanine amidase</fullName>
        <ecNumber evidence="2">3.5.1.28</ecNumber>
    </recommendedName>
</protein>
<dbReference type="PROSITE" id="PS51257">
    <property type="entry name" value="PROKAR_LIPOPROTEIN"/>
    <property type="match status" value="1"/>
</dbReference>
<dbReference type="SUPFAM" id="SSF55846">
    <property type="entry name" value="N-acetylmuramoyl-L-alanine amidase-like"/>
    <property type="match status" value="1"/>
</dbReference>
<dbReference type="RefSeq" id="WP_187571704.1">
    <property type="nucleotide sequence ID" value="NZ_CP060711.1"/>
</dbReference>
<feature type="signal peptide" evidence="5">
    <location>
        <begin position="1"/>
        <end position="21"/>
    </location>
</feature>
<dbReference type="PANTHER" id="PTHR30417:SF1">
    <property type="entry name" value="N-ACETYLMURAMOYL-L-ALANINE AMIDASE AMID"/>
    <property type="match status" value="1"/>
</dbReference>
<gene>
    <name evidence="7" type="ORF">H9L17_07525</name>
</gene>
<comment type="catalytic activity">
    <reaction evidence="1">
        <text>Hydrolyzes the link between N-acetylmuramoyl residues and L-amino acid residues in certain cell-wall glycopeptides.</text>
        <dbReference type="EC" id="3.5.1.28"/>
    </reaction>
</comment>
<dbReference type="AlphaFoldDB" id="A0A7G9QX86"/>
<accession>A0A7G9QX86</accession>
<evidence type="ECO:0000256" key="1">
    <source>
        <dbReference type="ARBA" id="ARBA00001561"/>
    </source>
</evidence>
<dbReference type="CDD" id="cd06583">
    <property type="entry name" value="PGRP"/>
    <property type="match status" value="1"/>
</dbReference>
<feature type="domain" description="N-acetylmuramoyl-L-alanine amidase" evidence="6">
    <location>
        <begin position="32"/>
        <end position="165"/>
    </location>
</feature>
<evidence type="ECO:0000256" key="3">
    <source>
        <dbReference type="ARBA" id="ARBA00022801"/>
    </source>
</evidence>
<evidence type="ECO:0000313" key="7">
    <source>
        <dbReference type="EMBL" id="QNN47961.1"/>
    </source>
</evidence>
<dbReference type="EC" id="3.5.1.28" evidence="2"/>
<sequence length="257" mass="27923">MRRFLLPFLACLLAASCAHVAAPTRNPLAEWVPSPNFDARRAVLIVLHATEQGSARESLDTLRTANSGGPVSAHYLVGDDGRIYQLVADADRAWHAGGGRWGTITDLNSASIGIEIDNDGSEPYSDAQIAALLRLLDDLTARLYIPKTQVIAHADLAPTRKRDPGAHFPWQRLADAGYGLWPRGELRDPPPGFDPWLAMAAIGYPLDDRAAAVRAFHRHYRGRNDGDDPQAAFDADDLRILHALAAQRVGDMSASPP</sequence>
<keyword evidence="4" id="KW-0961">Cell wall biogenesis/degradation</keyword>
<reference evidence="7 8" key="1">
    <citation type="submission" date="2020-08" db="EMBL/GenBank/DDBJ databases">
        <title>Genome sequence of Thermomonas brevis KACC 16975T.</title>
        <authorList>
            <person name="Hyun D.-W."/>
            <person name="Bae J.-W."/>
        </authorList>
    </citation>
    <scope>NUCLEOTIDE SEQUENCE [LARGE SCALE GENOMIC DNA]</scope>
    <source>
        <strain evidence="7 8">KACC 16975</strain>
    </source>
</reference>
<evidence type="ECO:0000313" key="8">
    <source>
        <dbReference type="Proteomes" id="UP000515977"/>
    </source>
</evidence>
<dbReference type="InterPro" id="IPR036505">
    <property type="entry name" value="Amidase/PGRP_sf"/>
</dbReference>
<evidence type="ECO:0000259" key="6">
    <source>
        <dbReference type="SMART" id="SM00644"/>
    </source>
</evidence>
<proteinExistence type="predicted"/>
<dbReference type="PANTHER" id="PTHR30417">
    <property type="entry name" value="N-ACETYLMURAMOYL-L-ALANINE AMIDASE AMID"/>
    <property type="match status" value="1"/>
</dbReference>
<name>A0A7G9QX86_9GAMM</name>
<dbReference type="Gene3D" id="3.40.80.10">
    <property type="entry name" value="Peptidoglycan recognition protein-like"/>
    <property type="match status" value="1"/>
</dbReference>
<evidence type="ECO:0000256" key="2">
    <source>
        <dbReference type="ARBA" id="ARBA00011901"/>
    </source>
</evidence>
<dbReference type="KEGG" id="tbv:H9L17_07525"/>
<keyword evidence="3" id="KW-0378">Hydrolase</keyword>